<keyword evidence="5" id="KW-1185">Reference proteome</keyword>
<evidence type="ECO:0000313" key="5">
    <source>
        <dbReference type="Proteomes" id="UP000193922"/>
    </source>
</evidence>
<dbReference type="GeneID" id="63805755"/>
<evidence type="ECO:0000259" key="3">
    <source>
        <dbReference type="Pfam" id="PF00501"/>
    </source>
</evidence>
<gene>
    <name evidence="4" type="ORF">DL89DRAFT_273792</name>
</gene>
<dbReference type="Proteomes" id="UP000193922">
    <property type="component" value="Unassembled WGS sequence"/>
</dbReference>
<dbReference type="PANTHER" id="PTHR43272">
    <property type="entry name" value="LONG-CHAIN-FATTY-ACID--COA LIGASE"/>
    <property type="match status" value="1"/>
</dbReference>
<keyword evidence="1" id="KW-0547">Nucleotide-binding</keyword>
<keyword evidence="2" id="KW-0067">ATP-binding</keyword>
<dbReference type="RefSeq" id="XP_040747805.1">
    <property type="nucleotide sequence ID" value="XM_040889107.1"/>
</dbReference>
<sequence length="630" mass="70036">MPYPPSQQSYRVPNSEEPGSSTYYADNVFEILQQSVKATPNKDFLGRRPYNREQNTFGAYEFITYQQAYERILNIGSGLWTLADYAGVSQNFYSVALYDTLGADSIEYIMNHASVQVLVCSLDKVAKILRMREKLPLLKAIISLDNFGPNTPAEGLPSPFNTSSVSVLQQWAKASDIALYDLAQVEAMGAKEPVHPRIAKPDDIFCLCYTSGTTGTPKAAMIMHSNMDYVQRAIPSGVPIVGDIVVLSYLPLAHIYQRFIEIYVMTQSGKLGYFSGNILNVVEDLQALKPTFFNSVPRLLNRIYDRLVAGTIHAPGFTGVLARRAVAVKLAKHMFWDRIIFNKVRAVLGGNVQFVLTGSAPIDKKVLEFLRICFCCIVSEGWGQTESCGLGILNHNDAFLGGRIGAPQHGVEIKLRDIPSMNYYATDKPCPRGEMMVRGGNVFGGYYKDEKKTSEAIVEGGWLATGDVAQFNTDGTISIIDRVKNIFKLSQGEYVAPENLENVFSNNPLIMQMFVHGDSLQSTLVSVIVPDPETFVPWARNIVGNSNASLEELCQASAVNQAMLKQITTDGKKAKLQGYEFPKAIKLEHRPFDVEDNQILTPTLKLKRNVASEYYRKDIDEMYAQINNKA</sequence>
<organism evidence="4 5">
    <name type="scientific">Linderina pennispora</name>
    <dbReference type="NCBI Taxonomy" id="61395"/>
    <lineage>
        <taxon>Eukaryota</taxon>
        <taxon>Fungi</taxon>
        <taxon>Fungi incertae sedis</taxon>
        <taxon>Zoopagomycota</taxon>
        <taxon>Kickxellomycotina</taxon>
        <taxon>Kickxellomycetes</taxon>
        <taxon>Kickxellales</taxon>
        <taxon>Kickxellaceae</taxon>
        <taxon>Linderina</taxon>
    </lineage>
</organism>
<evidence type="ECO:0000256" key="2">
    <source>
        <dbReference type="ARBA" id="ARBA00022840"/>
    </source>
</evidence>
<dbReference type="SUPFAM" id="SSF56801">
    <property type="entry name" value="Acetyl-CoA synthetase-like"/>
    <property type="match status" value="1"/>
</dbReference>
<evidence type="ECO:0000313" key="4">
    <source>
        <dbReference type="EMBL" id="ORX74594.1"/>
    </source>
</evidence>
<evidence type="ECO:0000256" key="1">
    <source>
        <dbReference type="ARBA" id="ARBA00022741"/>
    </source>
</evidence>
<dbReference type="GO" id="GO:0005783">
    <property type="term" value="C:endoplasmic reticulum"/>
    <property type="evidence" value="ECO:0007669"/>
    <property type="project" value="TreeGrafter"/>
</dbReference>
<protein>
    <submittedName>
        <fullName evidence="4">Acetyl-CoA synthetase-like protein</fullName>
    </submittedName>
</protein>
<dbReference type="InterPro" id="IPR042099">
    <property type="entry name" value="ANL_N_sf"/>
</dbReference>
<name>A0A1Y1WNA1_9FUNG</name>
<dbReference type="STRING" id="61395.A0A1Y1WNA1"/>
<dbReference type="GO" id="GO:0016020">
    <property type="term" value="C:membrane"/>
    <property type="evidence" value="ECO:0007669"/>
    <property type="project" value="TreeGrafter"/>
</dbReference>
<comment type="caution">
    <text evidence="4">The sequence shown here is derived from an EMBL/GenBank/DDBJ whole genome shotgun (WGS) entry which is preliminary data.</text>
</comment>
<dbReference type="GO" id="GO:0004467">
    <property type="term" value="F:long-chain fatty acid-CoA ligase activity"/>
    <property type="evidence" value="ECO:0007669"/>
    <property type="project" value="TreeGrafter"/>
</dbReference>
<reference evidence="4 5" key="1">
    <citation type="submission" date="2016-07" db="EMBL/GenBank/DDBJ databases">
        <title>Pervasive Adenine N6-methylation of Active Genes in Fungi.</title>
        <authorList>
            <consortium name="DOE Joint Genome Institute"/>
            <person name="Mondo S.J."/>
            <person name="Dannebaum R.O."/>
            <person name="Kuo R.C."/>
            <person name="Labutti K."/>
            <person name="Haridas S."/>
            <person name="Kuo A."/>
            <person name="Salamov A."/>
            <person name="Ahrendt S.R."/>
            <person name="Lipzen A."/>
            <person name="Sullivan W."/>
            <person name="Andreopoulos W.B."/>
            <person name="Clum A."/>
            <person name="Lindquist E."/>
            <person name="Daum C."/>
            <person name="Ramamoorthy G.K."/>
            <person name="Gryganskyi A."/>
            <person name="Culley D."/>
            <person name="Magnuson J.K."/>
            <person name="James T.Y."/>
            <person name="O'Malley M.A."/>
            <person name="Stajich J.E."/>
            <person name="Spatafora J.W."/>
            <person name="Visel A."/>
            <person name="Grigoriev I.V."/>
        </authorList>
    </citation>
    <scope>NUCLEOTIDE SEQUENCE [LARGE SCALE GENOMIC DNA]</scope>
    <source>
        <strain evidence="4 5">ATCC 12442</strain>
    </source>
</reference>
<dbReference type="PANTHER" id="PTHR43272:SF33">
    <property type="entry name" value="AMP-BINDING DOMAIN-CONTAINING PROTEIN-RELATED"/>
    <property type="match status" value="1"/>
</dbReference>
<dbReference type="GO" id="GO:0005524">
    <property type="term" value="F:ATP binding"/>
    <property type="evidence" value="ECO:0007669"/>
    <property type="project" value="UniProtKB-KW"/>
</dbReference>
<dbReference type="InterPro" id="IPR020845">
    <property type="entry name" value="AMP-binding_CS"/>
</dbReference>
<dbReference type="Pfam" id="PF00501">
    <property type="entry name" value="AMP-binding"/>
    <property type="match status" value="1"/>
</dbReference>
<dbReference type="EMBL" id="MCFD01000001">
    <property type="protein sequence ID" value="ORX74594.1"/>
    <property type="molecule type" value="Genomic_DNA"/>
</dbReference>
<feature type="domain" description="AMP-dependent synthetase/ligase" evidence="3">
    <location>
        <begin position="80"/>
        <end position="447"/>
    </location>
</feature>
<proteinExistence type="predicted"/>
<dbReference type="OrthoDB" id="1700726at2759"/>
<accession>A0A1Y1WNA1</accession>
<dbReference type="PROSITE" id="PS00455">
    <property type="entry name" value="AMP_BINDING"/>
    <property type="match status" value="1"/>
</dbReference>
<dbReference type="Gene3D" id="3.40.50.12780">
    <property type="entry name" value="N-terminal domain of ligase-like"/>
    <property type="match status" value="1"/>
</dbReference>
<dbReference type="InterPro" id="IPR000873">
    <property type="entry name" value="AMP-dep_synth/lig_dom"/>
</dbReference>
<dbReference type="AlphaFoldDB" id="A0A1Y1WNA1"/>